<keyword evidence="2" id="KW-1185">Reference proteome</keyword>
<dbReference type="Proteomes" id="UP000789901">
    <property type="component" value="Unassembled WGS sequence"/>
</dbReference>
<protein>
    <submittedName>
        <fullName evidence="1">31510_t:CDS:1</fullName>
    </submittedName>
</protein>
<organism evidence="1 2">
    <name type="scientific">Gigaspora margarita</name>
    <dbReference type="NCBI Taxonomy" id="4874"/>
    <lineage>
        <taxon>Eukaryota</taxon>
        <taxon>Fungi</taxon>
        <taxon>Fungi incertae sedis</taxon>
        <taxon>Mucoromycota</taxon>
        <taxon>Glomeromycotina</taxon>
        <taxon>Glomeromycetes</taxon>
        <taxon>Diversisporales</taxon>
        <taxon>Gigasporaceae</taxon>
        <taxon>Gigaspora</taxon>
    </lineage>
</organism>
<evidence type="ECO:0000313" key="1">
    <source>
        <dbReference type="EMBL" id="CAG8695880.1"/>
    </source>
</evidence>
<sequence length="71" mass="8024">MTQINNIANPQYAKELSNDIKILNELRKINLLEEISGVKLPKSDGTCTHCVMELRLVESFETCSCQASLRK</sequence>
<evidence type="ECO:0000313" key="2">
    <source>
        <dbReference type="Proteomes" id="UP000789901"/>
    </source>
</evidence>
<reference evidence="1 2" key="1">
    <citation type="submission" date="2021-06" db="EMBL/GenBank/DDBJ databases">
        <authorList>
            <person name="Kallberg Y."/>
            <person name="Tangrot J."/>
            <person name="Rosling A."/>
        </authorList>
    </citation>
    <scope>NUCLEOTIDE SEQUENCE [LARGE SCALE GENOMIC DNA]</scope>
    <source>
        <strain evidence="1 2">120-4 pot B 10/14</strain>
    </source>
</reference>
<proteinExistence type="predicted"/>
<dbReference type="Gene3D" id="3.40.50.300">
    <property type="entry name" value="P-loop containing nucleotide triphosphate hydrolases"/>
    <property type="match status" value="1"/>
</dbReference>
<accession>A0ABN7UXT3</accession>
<gene>
    <name evidence="1" type="ORF">GMARGA_LOCUS11808</name>
</gene>
<dbReference type="InterPro" id="IPR027417">
    <property type="entry name" value="P-loop_NTPase"/>
</dbReference>
<comment type="caution">
    <text evidence="1">The sequence shown here is derived from an EMBL/GenBank/DDBJ whole genome shotgun (WGS) entry which is preliminary data.</text>
</comment>
<dbReference type="EMBL" id="CAJVQB010007027">
    <property type="protein sequence ID" value="CAG8695880.1"/>
    <property type="molecule type" value="Genomic_DNA"/>
</dbReference>
<name>A0ABN7UXT3_GIGMA</name>